<dbReference type="GO" id="GO:0032259">
    <property type="term" value="P:methylation"/>
    <property type="evidence" value="ECO:0007669"/>
    <property type="project" value="UniProtKB-KW"/>
</dbReference>
<dbReference type="SUPFAM" id="SSF53335">
    <property type="entry name" value="S-adenosyl-L-methionine-dependent methyltransferases"/>
    <property type="match status" value="1"/>
</dbReference>
<protein>
    <submittedName>
        <fullName evidence="1">Methyltransferase type 12</fullName>
    </submittedName>
</protein>
<keyword evidence="2" id="KW-1185">Reference proteome</keyword>
<dbReference type="Gene3D" id="3.40.50.150">
    <property type="entry name" value="Vaccinia Virus protein VP39"/>
    <property type="match status" value="1"/>
</dbReference>
<organism evidence="1 2">
    <name type="scientific">Paragemmobacter aquarius</name>
    <dbReference type="NCBI Taxonomy" id="2169400"/>
    <lineage>
        <taxon>Bacteria</taxon>
        <taxon>Pseudomonadati</taxon>
        <taxon>Pseudomonadota</taxon>
        <taxon>Alphaproteobacteria</taxon>
        <taxon>Rhodobacterales</taxon>
        <taxon>Paracoccaceae</taxon>
        <taxon>Paragemmobacter</taxon>
    </lineage>
</organism>
<dbReference type="GO" id="GO:0008168">
    <property type="term" value="F:methyltransferase activity"/>
    <property type="evidence" value="ECO:0007669"/>
    <property type="project" value="UniProtKB-KW"/>
</dbReference>
<evidence type="ECO:0000313" key="2">
    <source>
        <dbReference type="Proteomes" id="UP000244496"/>
    </source>
</evidence>
<sequence length="224" mass="24438">MSKGLVSPYTAPDFYADALAKGRHRDIVGGRWDETGRAQMQLLRDVGLQPHHHLLDIGAGSLRLGCKAVPYLDAGNYWATDASRALMLAGHTQELDDPARLPTDHLVEDTGFAFPAIPDTITHAIAFAVFTHLPMNHLRVALLSLRARFPALETLLFTVFLAPDPAALLHPVKQPDGVVTHATRAPWHMLADDVLHLTRASGFTAKLRADRLPRGQALVIAHPA</sequence>
<evidence type="ECO:0000313" key="1">
    <source>
        <dbReference type="EMBL" id="AWB49321.1"/>
    </source>
</evidence>
<keyword evidence="1" id="KW-0808">Transferase</keyword>
<reference evidence="1 2" key="1">
    <citation type="submission" date="2018-04" db="EMBL/GenBank/DDBJ databases">
        <title>Genome sequencing of Gemmobacter.</title>
        <authorList>
            <person name="Yi H."/>
            <person name="Baek M.-G."/>
        </authorList>
    </citation>
    <scope>NUCLEOTIDE SEQUENCE [LARGE SCALE GENOMIC DNA]</scope>
    <source>
        <strain evidence="1 2">HYN0069</strain>
    </source>
</reference>
<dbReference type="InterPro" id="IPR029063">
    <property type="entry name" value="SAM-dependent_MTases_sf"/>
</dbReference>
<dbReference type="AlphaFoldDB" id="A0A2S0UNF1"/>
<dbReference type="OrthoDB" id="1853779at2"/>
<dbReference type="Proteomes" id="UP000244496">
    <property type="component" value="Chromosome"/>
</dbReference>
<dbReference type="EMBL" id="CP028918">
    <property type="protein sequence ID" value="AWB49321.1"/>
    <property type="molecule type" value="Genomic_DNA"/>
</dbReference>
<name>A0A2S0UNF1_9RHOB</name>
<keyword evidence="1" id="KW-0489">Methyltransferase</keyword>
<proteinExistence type="predicted"/>
<dbReference type="KEGG" id="geh:HYN69_13130"/>
<gene>
    <name evidence="1" type="ORF">HYN69_13130</name>
</gene>
<dbReference type="RefSeq" id="WP_108436138.1">
    <property type="nucleotide sequence ID" value="NZ_CP028918.1"/>
</dbReference>
<accession>A0A2S0UNF1</accession>